<dbReference type="OrthoDB" id="58297at2759"/>
<dbReference type="Gene3D" id="3.40.50.1820">
    <property type="entry name" value="alpha/beta hydrolase"/>
    <property type="match status" value="1"/>
</dbReference>
<dbReference type="InterPro" id="IPR029058">
    <property type="entry name" value="AB_hydrolase_fold"/>
</dbReference>
<proteinExistence type="predicted"/>
<dbReference type="Pfam" id="PF01738">
    <property type="entry name" value="DLH"/>
    <property type="match status" value="1"/>
</dbReference>
<dbReference type="InterPro" id="IPR002925">
    <property type="entry name" value="Dienelactn_hydro"/>
</dbReference>
<dbReference type="SUPFAM" id="SSF56112">
    <property type="entry name" value="Protein kinase-like (PK-like)"/>
    <property type="match status" value="1"/>
</dbReference>
<keyword evidence="3" id="KW-1185">Reference proteome</keyword>
<name>A0A0U1LK80_TALIS</name>
<accession>A0A0U1LK80</accession>
<dbReference type="PANTHER" id="PTHR47562:SF2">
    <property type="entry name" value="CARBOXYMETHYLENEBUTENOLIDASE-RELATED"/>
    <property type="match status" value="1"/>
</dbReference>
<dbReference type="Gene3D" id="1.10.510.10">
    <property type="entry name" value="Transferase(Phosphotransferase) domain 1"/>
    <property type="match status" value="1"/>
</dbReference>
<dbReference type="Proteomes" id="UP000054383">
    <property type="component" value="Unassembled WGS sequence"/>
</dbReference>
<feature type="domain" description="Dienelactone hydrolase" evidence="1">
    <location>
        <begin position="35"/>
        <end position="247"/>
    </location>
</feature>
<sequence>MLIKESHVDVPTKASGQDGSMRIYVFHPTIPGYPNARFPGVVVFSEIYQGQFARQIAGQGYICVAPSSYHEFTGPEALKYDAEDTDKGNLWKISKKVAAYDEDASLSVDYLLSLPTCNGRVGATGMCLGGHLAYRCALDQRVKAAVCYFATDIHSATLGEGKKDNSLARAGDIKGELVMIFGKNDNHVPPEGRDLIRKTLHEKGVLFSFYEVAWAQHAFIRDELSKGRYDPAISKTCFEMLLELFGRTLKLDLGDHDGKELKIENAHDVNCQDLFTPTPLRERGCLLPHLGALKFNTLPSSQGGQRPFNMRVNLNFLVFQVFDINDNQDPLAQEEILTRQADILYQRDLYRIQRGPRIVYLSIYGFDVLPSQQGGDSDEILQDLSDLLPIWRRTEWRTAIVRKNTVSGEIEWQTDLVAPHCMDRNVLRVLELCPVYINVLDLIEVKRLKDRVSRVALLQEPTNIPIFMIMKMASFARDVCAMQREVEVYAHLFATAANNLAPDFLGYVYEEHEDRVVGFLMEDFEGRWANADDLEECFDVVTDLHNVGIIHGDLHPSNFIVHEDFGVRVIDFESAEIHRTGNAFVDEEALQEKKDEEIRQLETILLGSPGPSVS</sequence>
<dbReference type="STRING" id="28573.A0A0U1LK80"/>
<evidence type="ECO:0000313" key="3">
    <source>
        <dbReference type="Proteomes" id="UP000054383"/>
    </source>
</evidence>
<dbReference type="InterPro" id="IPR011009">
    <property type="entry name" value="Kinase-like_dom_sf"/>
</dbReference>
<evidence type="ECO:0000259" key="1">
    <source>
        <dbReference type="Pfam" id="PF01738"/>
    </source>
</evidence>
<evidence type="ECO:0000313" key="2">
    <source>
        <dbReference type="EMBL" id="CRG83182.1"/>
    </source>
</evidence>
<dbReference type="EMBL" id="CVMT01000001">
    <property type="protein sequence ID" value="CRG83182.1"/>
    <property type="molecule type" value="Genomic_DNA"/>
</dbReference>
<dbReference type="PANTHER" id="PTHR47562">
    <property type="match status" value="1"/>
</dbReference>
<organism evidence="2 3">
    <name type="scientific">Talaromyces islandicus</name>
    <name type="common">Penicillium islandicum</name>
    <dbReference type="NCBI Taxonomy" id="28573"/>
    <lineage>
        <taxon>Eukaryota</taxon>
        <taxon>Fungi</taxon>
        <taxon>Dikarya</taxon>
        <taxon>Ascomycota</taxon>
        <taxon>Pezizomycotina</taxon>
        <taxon>Eurotiomycetes</taxon>
        <taxon>Eurotiomycetidae</taxon>
        <taxon>Eurotiales</taxon>
        <taxon>Trichocomaceae</taxon>
        <taxon>Talaromyces</taxon>
        <taxon>Talaromyces sect. Islandici</taxon>
    </lineage>
</organism>
<reference evidence="2 3" key="1">
    <citation type="submission" date="2015-04" db="EMBL/GenBank/DDBJ databases">
        <authorList>
            <person name="Syromyatnikov M.Y."/>
            <person name="Popov V.N."/>
        </authorList>
    </citation>
    <scope>NUCLEOTIDE SEQUENCE [LARGE SCALE GENOMIC DNA]</scope>
    <source>
        <strain evidence="2">WF-38-12</strain>
    </source>
</reference>
<protein>
    <submittedName>
        <fullName evidence="2">Carboxymethylenebutenolidase</fullName>
    </submittedName>
</protein>
<gene>
    <name evidence="2" type="ORF">PISL3812_00532</name>
</gene>
<dbReference type="GO" id="GO:0016787">
    <property type="term" value="F:hydrolase activity"/>
    <property type="evidence" value="ECO:0007669"/>
    <property type="project" value="InterPro"/>
</dbReference>
<dbReference type="SUPFAM" id="SSF53474">
    <property type="entry name" value="alpha/beta-Hydrolases"/>
    <property type="match status" value="1"/>
</dbReference>
<dbReference type="AlphaFoldDB" id="A0A0U1LK80"/>